<gene>
    <name evidence="1" type="ORF">HMPREF1181_01444</name>
</gene>
<sequence length="150" mass="17914">MRKIIEHYLAFVLLFLFSACGEDEDIKEYYTEEQKAVLDVFHGKFQTDDNSRTMEFLEVYDIPRKISVLGLLENGYDDKIFGKIRTSWASFEDTYYFSLSRDAKYMYTYDIVDNENVSSRDKVPLKIINENEFNLYPLTIVNPYKYKRIE</sequence>
<name>S3ZJC5_BACSE</name>
<evidence type="ECO:0000313" key="2">
    <source>
        <dbReference type="Proteomes" id="UP000014614"/>
    </source>
</evidence>
<evidence type="ECO:0000313" key="1">
    <source>
        <dbReference type="EMBL" id="EPH20815.1"/>
    </source>
</evidence>
<protein>
    <submittedName>
        <fullName evidence="1">Uncharacterized protein</fullName>
    </submittedName>
</protein>
<accession>S3ZJC5</accession>
<dbReference type="RefSeq" id="WP_016661622.1">
    <property type="nucleotide sequence ID" value="NZ_KE340311.1"/>
</dbReference>
<dbReference type="HOGENOM" id="CLU_1736925_0_0_10"/>
<dbReference type="AlphaFoldDB" id="S3ZJC5"/>
<dbReference type="PATRIC" id="fig|1073351.3.peg.1449"/>
<dbReference type="Proteomes" id="UP000014614">
    <property type="component" value="Unassembled WGS sequence"/>
</dbReference>
<comment type="caution">
    <text evidence="1">The sequence shown here is derived from an EMBL/GenBank/DDBJ whole genome shotgun (WGS) entry which is preliminary data.</text>
</comment>
<reference evidence="1 2" key="1">
    <citation type="submission" date="2013-05" db="EMBL/GenBank/DDBJ databases">
        <title>The Genome Sequence of Bacteroides stercoris CC31F.</title>
        <authorList>
            <consortium name="The Broad Institute Genomics Platform"/>
            <person name="Earl A."/>
            <person name="Ward D."/>
            <person name="Feldgarden M."/>
            <person name="Gevers D."/>
            <person name="Oliphant K."/>
            <person name="Allen-Vercoe E."/>
            <person name="Walker B."/>
            <person name="Young S."/>
            <person name="Zeng Q."/>
            <person name="Gargeya S."/>
            <person name="Fitzgerald M."/>
            <person name="Haas B."/>
            <person name="Abouelleil A."/>
            <person name="Allen A.W."/>
            <person name="Alvarado L."/>
            <person name="Arachchi H.M."/>
            <person name="Berlin A.M."/>
            <person name="Chapman S.B."/>
            <person name="Gainer-Dewar J."/>
            <person name="Goldberg J."/>
            <person name="Griggs A."/>
            <person name="Gujja S."/>
            <person name="Hansen M."/>
            <person name="Howarth C."/>
            <person name="Imamovic A."/>
            <person name="Ireland A."/>
            <person name="Larimer J."/>
            <person name="McCowan C."/>
            <person name="Murphy C."/>
            <person name="Pearson M."/>
            <person name="Poon T.W."/>
            <person name="Priest M."/>
            <person name="Roberts A."/>
            <person name="Saif S."/>
            <person name="Shea T."/>
            <person name="Sisk P."/>
            <person name="Sykes S."/>
            <person name="Wortman J."/>
            <person name="Nusbaum C."/>
            <person name="Birren B."/>
        </authorList>
    </citation>
    <scope>NUCLEOTIDE SEQUENCE [LARGE SCALE GENOMIC DNA]</scope>
    <source>
        <strain evidence="1 2">CC31F</strain>
    </source>
</reference>
<dbReference type="PROSITE" id="PS51257">
    <property type="entry name" value="PROKAR_LIPOPROTEIN"/>
    <property type="match status" value="1"/>
</dbReference>
<proteinExistence type="predicted"/>
<dbReference type="EMBL" id="ATFP01000019">
    <property type="protein sequence ID" value="EPH20815.1"/>
    <property type="molecule type" value="Genomic_DNA"/>
</dbReference>
<organism evidence="1 2">
    <name type="scientific">Bacteroides stercoris CC31F</name>
    <dbReference type="NCBI Taxonomy" id="1073351"/>
    <lineage>
        <taxon>Bacteria</taxon>
        <taxon>Pseudomonadati</taxon>
        <taxon>Bacteroidota</taxon>
        <taxon>Bacteroidia</taxon>
        <taxon>Bacteroidales</taxon>
        <taxon>Bacteroidaceae</taxon>
        <taxon>Bacteroides</taxon>
    </lineage>
</organism>